<dbReference type="GO" id="GO:0006032">
    <property type="term" value="P:chitin catabolic process"/>
    <property type="evidence" value="ECO:0007669"/>
    <property type="project" value="TreeGrafter"/>
</dbReference>
<dbReference type="Gene3D" id="3.10.50.10">
    <property type="match status" value="1"/>
</dbReference>
<keyword evidence="3" id="KW-1185">Reference proteome</keyword>
<dbReference type="SUPFAM" id="SSF54556">
    <property type="entry name" value="Chitinase insertion domain"/>
    <property type="match status" value="1"/>
</dbReference>
<dbReference type="InterPro" id="IPR001245">
    <property type="entry name" value="Ser-Thr/Tyr_kinase_cat_dom"/>
</dbReference>
<accession>A0AAF3F512</accession>
<dbReference type="WBParaSite" id="MBELARI_LOCUS21590">
    <property type="protein sequence ID" value="MBELARI_LOCUS21590"/>
    <property type="gene ID" value="MBELARI_LOCUS21590"/>
</dbReference>
<dbReference type="InterPro" id="IPR011009">
    <property type="entry name" value="Kinase-like_dom_sf"/>
</dbReference>
<sequence length="700" mass="80517">MFVEAEELNQDDFKWIETGGFGLVYRVNGREPPTALKIIQKRHDKDLELFQREFENIKALQHEHIVEYYGIGFWRQQFDDVEAINYGIMMELCKRGSLTNWLYKKTFVYSIETVIWWSHQLFSALAYLEERRTVHRDLKPANVLVCDDFRLKLCDFGTTKVNEQTCTAHSLVGTTRYMSPEQQEKAPGDPGKRQVSRRSDVYCMGLILWEIIERRKVFYFYGDYFDYAKAGEAQELHDDFCHNDSDLLPQSDETQMKLLKPIGFDGSRERRMTVDEYESSKESLSDILHSRISSISSDWSRAGSSMLKATESLNTDSSSAPFSYIRGAYFTNWSQHKTGRARFSPNDYIPGICTHLFYAFSKFDTNFKVGALEENDLDLLNGDRGQYKLLNDLKKKQPDLKILLSIGGAAFGTKLFEAMTSTRANREIFIASAISWVREHSFDGIDICWQQPRNQDQDNYANLLSELREAIESEEVAAFGREKLLLSAAVSPIGHRMKSYNIPSMAKSLDFVNLLCFHYWHSVYEQTTGMISPLYGRKGLSAEDSERNINWSAHQWHHRGFPKHKILIGVPTFGHGWDLWDTSKNEPGSRDNHPTDSLPDSNERGCIAYYEVCDLLDGGLKSSWHDEHKVPWLVENGRWWTYDCPQSVAIKMQFIRTNGFGGATAWCLDLDDFKGLSQQHGGIKYPLIATIAKVLGRPQN</sequence>
<dbReference type="Gene3D" id="1.10.510.10">
    <property type="entry name" value="Transferase(Phosphotransferase) domain 1"/>
    <property type="match status" value="1"/>
</dbReference>
<dbReference type="InterPro" id="IPR011583">
    <property type="entry name" value="Chitinase_II/V-like_cat"/>
</dbReference>
<dbReference type="GO" id="GO:0004568">
    <property type="term" value="F:chitinase activity"/>
    <property type="evidence" value="ECO:0007669"/>
    <property type="project" value="TreeGrafter"/>
</dbReference>
<dbReference type="CDD" id="cd00180">
    <property type="entry name" value="PKc"/>
    <property type="match status" value="1"/>
</dbReference>
<dbReference type="PANTHER" id="PTHR11177:SF400">
    <property type="entry name" value="ENDOCHITINASE-RELATED"/>
    <property type="match status" value="1"/>
</dbReference>
<feature type="domain" description="GH18" evidence="2">
    <location>
        <begin position="324"/>
        <end position="698"/>
    </location>
</feature>
<proteinExistence type="predicted"/>
<evidence type="ECO:0000313" key="4">
    <source>
        <dbReference type="WBParaSite" id="MBELARI_LOCUS21590"/>
    </source>
</evidence>
<dbReference type="GO" id="GO:0008061">
    <property type="term" value="F:chitin binding"/>
    <property type="evidence" value="ECO:0007669"/>
    <property type="project" value="InterPro"/>
</dbReference>
<dbReference type="SMART" id="SM00636">
    <property type="entry name" value="Glyco_18"/>
    <property type="match status" value="1"/>
</dbReference>
<evidence type="ECO:0000313" key="3">
    <source>
        <dbReference type="Proteomes" id="UP000887575"/>
    </source>
</evidence>
<dbReference type="InterPro" id="IPR000719">
    <property type="entry name" value="Prot_kinase_dom"/>
</dbReference>
<dbReference type="PROSITE" id="PS51910">
    <property type="entry name" value="GH18_2"/>
    <property type="match status" value="1"/>
</dbReference>
<organism evidence="3 4">
    <name type="scientific">Mesorhabditis belari</name>
    <dbReference type="NCBI Taxonomy" id="2138241"/>
    <lineage>
        <taxon>Eukaryota</taxon>
        <taxon>Metazoa</taxon>
        <taxon>Ecdysozoa</taxon>
        <taxon>Nematoda</taxon>
        <taxon>Chromadorea</taxon>
        <taxon>Rhabditida</taxon>
        <taxon>Rhabditina</taxon>
        <taxon>Rhabditomorpha</taxon>
        <taxon>Rhabditoidea</taxon>
        <taxon>Rhabditidae</taxon>
        <taxon>Mesorhabditinae</taxon>
        <taxon>Mesorhabditis</taxon>
    </lineage>
</organism>
<name>A0AAF3F512_9BILA</name>
<dbReference type="PRINTS" id="PR00109">
    <property type="entry name" value="TYRKINASE"/>
</dbReference>
<dbReference type="Pfam" id="PF00704">
    <property type="entry name" value="Glyco_hydro_18"/>
    <property type="match status" value="1"/>
</dbReference>
<dbReference type="Proteomes" id="UP000887575">
    <property type="component" value="Unassembled WGS sequence"/>
</dbReference>
<dbReference type="GO" id="GO:0005524">
    <property type="term" value="F:ATP binding"/>
    <property type="evidence" value="ECO:0007669"/>
    <property type="project" value="InterPro"/>
</dbReference>
<dbReference type="InterPro" id="IPR050314">
    <property type="entry name" value="Glycosyl_Hydrlase_18"/>
</dbReference>
<dbReference type="InterPro" id="IPR017853">
    <property type="entry name" value="GH"/>
</dbReference>
<dbReference type="InterPro" id="IPR001223">
    <property type="entry name" value="Glyco_hydro18_cat"/>
</dbReference>
<evidence type="ECO:0000259" key="2">
    <source>
        <dbReference type="PROSITE" id="PS51910"/>
    </source>
</evidence>
<dbReference type="PANTHER" id="PTHR11177">
    <property type="entry name" value="CHITINASE"/>
    <property type="match status" value="1"/>
</dbReference>
<dbReference type="GO" id="GO:0005975">
    <property type="term" value="P:carbohydrate metabolic process"/>
    <property type="evidence" value="ECO:0007669"/>
    <property type="project" value="InterPro"/>
</dbReference>
<dbReference type="GO" id="GO:0004672">
    <property type="term" value="F:protein kinase activity"/>
    <property type="evidence" value="ECO:0007669"/>
    <property type="project" value="InterPro"/>
</dbReference>
<dbReference type="Gene3D" id="3.20.20.80">
    <property type="entry name" value="Glycosidases"/>
    <property type="match status" value="1"/>
</dbReference>
<dbReference type="AlphaFoldDB" id="A0AAF3F512"/>
<dbReference type="InterPro" id="IPR029070">
    <property type="entry name" value="Chitinase_insertion_sf"/>
</dbReference>
<dbReference type="SUPFAM" id="SSF51445">
    <property type="entry name" value="(Trans)glycosidases"/>
    <property type="match status" value="1"/>
</dbReference>
<dbReference type="SMART" id="SM00220">
    <property type="entry name" value="S_TKc"/>
    <property type="match status" value="1"/>
</dbReference>
<dbReference type="SUPFAM" id="SSF56112">
    <property type="entry name" value="Protein kinase-like (PK-like)"/>
    <property type="match status" value="1"/>
</dbReference>
<feature type="domain" description="Protein kinase" evidence="1">
    <location>
        <begin position="10"/>
        <end position="292"/>
    </location>
</feature>
<dbReference type="PROSITE" id="PS50011">
    <property type="entry name" value="PROTEIN_KINASE_DOM"/>
    <property type="match status" value="1"/>
</dbReference>
<dbReference type="Pfam" id="PF00069">
    <property type="entry name" value="Pkinase"/>
    <property type="match status" value="1"/>
</dbReference>
<dbReference type="GO" id="GO:0005576">
    <property type="term" value="C:extracellular region"/>
    <property type="evidence" value="ECO:0007669"/>
    <property type="project" value="TreeGrafter"/>
</dbReference>
<protein>
    <submittedName>
        <fullName evidence="4">Uncharacterized protein</fullName>
    </submittedName>
</protein>
<evidence type="ECO:0000259" key="1">
    <source>
        <dbReference type="PROSITE" id="PS50011"/>
    </source>
</evidence>
<reference evidence="4" key="1">
    <citation type="submission" date="2024-02" db="UniProtKB">
        <authorList>
            <consortium name="WormBaseParasite"/>
        </authorList>
    </citation>
    <scope>IDENTIFICATION</scope>
</reference>